<comment type="cofactor">
    <cofactor evidence="1">
        <name>Ca(2+)</name>
        <dbReference type="ChEBI" id="CHEBI:29108"/>
    </cofactor>
</comment>
<dbReference type="InterPro" id="IPR018511">
    <property type="entry name" value="Hemolysin-typ_Ca-bd_CS"/>
</dbReference>
<keyword evidence="3" id="KW-0964">Secreted</keyword>
<feature type="domain" description="Peptidase M10 serralysin C-terminal" evidence="6">
    <location>
        <begin position="310"/>
        <end position="496"/>
    </location>
</feature>
<name>A0ABN5W721_9SPHN</name>
<dbReference type="RefSeq" id="WP_261935619.1">
    <property type="nucleotide sequence ID" value="NZ_AP018817.1"/>
</dbReference>
<dbReference type="InterPro" id="IPR024079">
    <property type="entry name" value="MetalloPept_cat_dom_sf"/>
</dbReference>
<sequence>MFKVTGSGPVKVKLTPDYSLPSTSDASGSRPEFTGTWSLAREAQVRSEVRLLYPMDAPTPPATTPSSGDLAENGSASTTVTVGATGDARIDGILRGVAWSGGITYSDVDSTADYQSGYFSDSDGDGTSAQNEGFSQFTAQQLLAMHSALNAATYTQLAGAYGFSIEGFTNLTIDYAGAGLGTATIRGANSSDAPTAYAYYPANNIYGGDTFFGNAYDGTSNSLKNPVAGNYAWHTMLHELGHSLGLKHGQETGGVSNVALPTAWDSIEFSVMTYRSYVGAPLSGYSYEEFGAPQTYMMLDIAALQTMYGADYTVHAENTTYSWNPSTGITYINGDIAIQPGDNRIFATIWDGGGVDTYDLSAYSSGVTIDLTPGGYSLFSGTQQAYLGGGNYARGNIFNALTFGGSNASLIENATGGSGGDTITGNAVGNLLKGGGGTDTIYGGDGNDVIQGGFNADFVYGEAGDDVFQVLQGEFGDNIDGGIGTDRLDLSNYTTTYGATVDLSAGTWDFNPSFGGPYTITGVENVDGTQLADTITGDSNNNVLNGNGGNDTLKGGIGQDTIYGGDGNDIIQGGFGADTVYGEAGDDVFQVLQGEFGDNINGGIGTDRLDLSDYTATYGATVDLSAGTWDFSPSFGGPYTITGVENVDGTQLADTIIGDGNNNVIDGNGGNDTLKGGIGQDTIYGGDGNDIIQGGFGTDFVYGEAGNDVFQVLQGEFGDNVDGGSGTDRLDLSDYTATYGATVDLAAGSWDFNPSFGGPYTITGVEDVDGTQLADTLTGNSANNVLNGNGGNDVLSGGAGNDTINGGSGDDQMIGGTGNDIFDGGSGVDTAYGEAGDDIYKVIAGWNGGYGELFSGGAGVDTIDGSALFSDYVVNLSDGEFAISGGSGLIALASVENATTGSGNDTLTGSGEANRLIGNAGADTLNGLDGNDVLQGGTGNDRLNGGLGDDTLDGGADVDTVTYAGMAAGVTVSLAIAGAQNTIGAGTDTLVGIENLAGTSFNDVLTGNGGANVLTGGAGSDTLDGGAGADTMDGGTSSDIYYVDNVGDNVVESFSTGGTDDQIFSSVTYSLSGRHIEKLTLTGSANINATGNDLAQTITGNSGNNSLSGLGGKDVLNGGMGNDMIDGGAGNDTASYAGIAEGVIVSLAIAGAQDTVSAGTDTLVGIENLTGTSFDDGLIGNGGANVLIGGAGLDILDGGAGADIMDGGTSNDLYYVDNVGDNVVESFSSGGTDDQIFSSVTYSLAGRHIERLTLLGSANINGTGNDLAQTITGNSGNNSLSGLGGNDILNGGLGNDMIDGGAGVDTANYAGAAAGVTVSLAIAGAQNTVNAGTDTLVGIENLSGTTFNDILTGNGAANVITGGSGSDTINGGAGADTMDGGTSSDIYYVDNVGDNVVESFSSGGTDDQIFSSVTYSLAGRHIEKLILTGAANINATGNDLGQTITGNSGNNILSGLGGNDVLNGGLGADTLMGGTGADIFLFNSTLGGGNVDTMASYVVADDTIQLDDAIFTGLALGTLSAAQFQIGSAANDAADRIIYNSATGALLFDADGTGAIAAVQFATIGTGLSMVASEFVIV</sequence>
<keyword evidence="4" id="KW-0677">Repeat</keyword>
<proteinExistence type="predicted"/>
<evidence type="ECO:0000256" key="2">
    <source>
        <dbReference type="ARBA" id="ARBA00004613"/>
    </source>
</evidence>
<dbReference type="Pfam" id="PF08548">
    <property type="entry name" value="Peptidase_M10_C"/>
    <property type="match status" value="1"/>
</dbReference>
<feature type="region of interest" description="Disordered" evidence="5">
    <location>
        <begin position="55"/>
        <end position="75"/>
    </location>
</feature>
<comment type="subcellular location">
    <subcellularLocation>
        <location evidence="2">Secreted</location>
    </subcellularLocation>
</comment>
<dbReference type="PROSITE" id="PS00330">
    <property type="entry name" value="HEMOLYSIN_CALCIUM"/>
    <property type="match status" value="10"/>
</dbReference>
<evidence type="ECO:0000259" key="6">
    <source>
        <dbReference type="Pfam" id="PF08548"/>
    </source>
</evidence>
<dbReference type="InterPro" id="IPR013858">
    <property type="entry name" value="Peptidase_M10B_C"/>
</dbReference>
<evidence type="ECO:0000256" key="1">
    <source>
        <dbReference type="ARBA" id="ARBA00001913"/>
    </source>
</evidence>
<evidence type="ECO:0000256" key="5">
    <source>
        <dbReference type="SAM" id="MobiDB-lite"/>
    </source>
</evidence>
<dbReference type="Proteomes" id="UP001059971">
    <property type="component" value="Chromosome 1"/>
</dbReference>
<organism evidence="7 8">
    <name type="scientific">Sphingomonas bisphenolicum</name>
    <dbReference type="NCBI Taxonomy" id="296544"/>
    <lineage>
        <taxon>Bacteria</taxon>
        <taxon>Pseudomonadati</taxon>
        <taxon>Pseudomonadota</taxon>
        <taxon>Alphaproteobacteria</taxon>
        <taxon>Sphingomonadales</taxon>
        <taxon>Sphingomonadaceae</taxon>
        <taxon>Sphingomonas</taxon>
    </lineage>
</organism>
<feature type="region of interest" description="Disordered" evidence="5">
    <location>
        <begin position="13"/>
        <end position="35"/>
    </location>
</feature>
<evidence type="ECO:0000313" key="7">
    <source>
        <dbReference type="EMBL" id="BBF68048.1"/>
    </source>
</evidence>
<dbReference type="SUPFAM" id="SSF51120">
    <property type="entry name" value="beta-Roll"/>
    <property type="match status" value="9"/>
</dbReference>
<dbReference type="PANTHER" id="PTHR38340:SF1">
    <property type="entry name" value="S-LAYER PROTEIN"/>
    <property type="match status" value="1"/>
</dbReference>
<dbReference type="InterPro" id="IPR001343">
    <property type="entry name" value="Hemolysn_Ca-bd"/>
</dbReference>
<dbReference type="InterPro" id="IPR034033">
    <property type="entry name" value="Serralysin-like"/>
</dbReference>
<dbReference type="CDD" id="cd04277">
    <property type="entry name" value="ZnMc_serralysin_like"/>
    <property type="match status" value="1"/>
</dbReference>
<evidence type="ECO:0000313" key="8">
    <source>
        <dbReference type="Proteomes" id="UP001059971"/>
    </source>
</evidence>
<protein>
    <recommendedName>
        <fullName evidence="6">Peptidase M10 serralysin C-terminal domain-containing protein</fullName>
    </recommendedName>
</protein>
<dbReference type="Gene3D" id="2.150.10.10">
    <property type="entry name" value="Serralysin-like metalloprotease, C-terminal"/>
    <property type="match status" value="9"/>
</dbReference>
<evidence type="ECO:0000256" key="3">
    <source>
        <dbReference type="ARBA" id="ARBA00022525"/>
    </source>
</evidence>
<dbReference type="PANTHER" id="PTHR38340">
    <property type="entry name" value="S-LAYER PROTEIN"/>
    <property type="match status" value="1"/>
</dbReference>
<dbReference type="PRINTS" id="PR00313">
    <property type="entry name" value="CABNDNGRPT"/>
</dbReference>
<dbReference type="InterPro" id="IPR050557">
    <property type="entry name" value="RTX_toxin/Mannuronan_C5-epim"/>
</dbReference>
<keyword evidence="8" id="KW-1185">Reference proteome</keyword>
<dbReference type="InterPro" id="IPR011049">
    <property type="entry name" value="Serralysin-like_metalloprot_C"/>
</dbReference>
<dbReference type="SUPFAM" id="SSF55486">
    <property type="entry name" value="Metalloproteases ('zincins'), catalytic domain"/>
    <property type="match status" value="1"/>
</dbReference>
<gene>
    <name evidence="7" type="ORF">SBA_ch1_02480</name>
</gene>
<reference evidence="7" key="1">
    <citation type="submission" date="2018-07" db="EMBL/GenBank/DDBJ databases">
        <title>Complete genome sequence of Sphingomonas bisphenolicum strain AO1, a bisphenol A degradative bacterium isolated from Japanese farm field.</title>
        <authorList>
            <person name="Murakami M."/>
            <person name="Koh M."/>
            <person name="Koba S."/>
            <person name="Matsumura Y."/>
        </authorList>
    </citation>
    <scope>NUCLEOTIDE SEQUENCE</scope>
    <source>
        <strain evidence="7">AO1</strain>
    </source>
</reference>
<dbReference type="EMBL" id="AP018817">
    <property type="protein sequence ID" value="BBF68048.1"/>
    <property type="molecule type" value="Genomic_DNA"/>
</dbReference>
<dbReference type="Pfam" id="PF00353">
    <property type="entry name" value="HemolysinCabind"/>
    <property type="match status" value="13"/>
</dbReference>
<accession>A0ABN5W721</accession>
<dbReference type="Gene3D" id="3.40.390.10">
    <property type="entry name" value="Collagenase (Catalytic Domain)"/>
    <property type="match status" value="1"/>
</dbReference>
<evidence type="ECO:0000256" key="4">
    <source>
        <dbReference type="ARBA" id="ARBA00022737"/>
    </source>
</evidence>